<name>A0A0H4A4S8_9VIBR</name>
<evidence type="ECO:0000256" key="3">
    <source>
        <dbReference type="ARBA" id="ARBA00022989"/>
    </source>
</evidence>
<evidence type="ECO:0000256" key="4">
    <source>
        <dbReference type="ARBA" id="ARBA00023136"/>
    </source>
</evidence>
<dbReference type="AlphaFoldDB" id="A0A0H4A4S8"/>
<keyword evidence="4 5" id="KW-0472">Membrane</keyword>
<feature type="transmembrane region" description="Helical" evidence="5">
    <location>
        <begin position="62"/>
        <end position="80"/>
    </location>
</feature>
<dbReference type="Pfam" id="PF04610">
    <property type="entry name" value="TrbL"/>
    <property type="match status" value="1"/>
</dbReference>
<evidence type="ECO:0000256" key="5">
    <source>
        <dbReference type="SAM" id="Phobius"/>
    </source>
</evidence>
<evidence type="ECO:0000313" key="6">
    <source>
        <dbReference type="EMBL" id="AKN40891.1"/>
    </source>
</evidence>
<protein>
    <submittedName>
        <fullName evidence="6">Integral inner membrane protein of type IV secretion complex (VirB6)</fullName>
    </submittedName>
</protein>
<organism evidence="6">
    <name type="scientific">Vibrio sp. FF_273</name>
    <dbReference type="NCBI Taxonomy" id="1652830"/>
    <lineage>
        <taxon>Bacteria</taxon>
        <taxon>Pseudomonadati</taxon>
        <taxon>Pseudomonadota</taxon>
        <taxon>Gammaproteobacteria</taxon>
        <taxon>Vibrionales</taxon>
        <taxon>Vibrionaceae</taxon>
        <taxon>Vibrio</taxon>
    </lineage>
</organism>
<feature type="transmembrane region" description="Helical" evidence="5">
    <location>
        <begin position="138"/>
        <end position="164"/>
    </location>
</feature>
<feature type="transmembrane region" description="Helical" evidence="5">
    <location>
        <begin position="21"/>
        <end position="42"/>
    </location>
</feature>
<reference evidence="6" key="1">
    <citation type="journal article" date="2015" name="MBio">
        <title>Eco-Evolutionary Dynamics of Episomes among Ecologically Cohesive Bacterial Populations.</title>
        <authorList>
            <person name="Xue H."/>
            <person name="Cordero O.X."/>
            <person name="Camas F.M."/>
            <person name="Trimble W."/>
            <person name="Meyer F."/>
            <person name="Guglielmini J."/>
            <person name="Rocha E.P."/>
            <person name="Polz M.F."/>
        </authorList>
    </citation>
    <scope>NUCLEOTIDE SEQUENCE</scope>
    <source>
        <strain evidence="6">FF_273</strain>
    </source>
</reference>
<feature type="transmembrane region" description="Helical" evidence="5">
    <location>
        <begin position="170"/>
        <end position="188"/>
    </location>
</feature>
<feature type="transmembrane region" description="Helical" evidence="5">
    <location>
        <begin position="200"/>
        <end position="217"/>
    </location>
</feature>
<sequence>MFDKLFSFLDSTVITNTGSMVGKFGDVITPLIGSCVILYALWLAWQSLYDAENMMIMESMKFIGSLALCTTIAFSTSWYLEGIVPMVYYSGDEIARVLLGDSGVGTIQTMFDNTVSIIQKLWDSVSFGIVGGDSLSEVLLIILFCILIMLGALPFIAVATAYLISAKVMVGLLLIIGPLYIMFAFFPSTRSMFQAWTGQCLNYLLLSILYPIAFNLFESTINVVTDGDHINIGAAFMTLVLYFVFLVLSTQIPAFCSSLTGGVGINGLVGNMGAGARTMGAAGKYSGANAAGRWAGNKARTGAKNLLDKAKNNIKPG</sequence>
<evidence type="ECO:0000256" key="2">
    <source>
        <dbReference type="ARBA" id="ARBA00022692"/>
    </source>
</evidence>
<keyword evidence="2 5" id="KW-0812">Transmembrane</keyword>
<dbReference type="EMBL" id="KP795710">
    <property type="protein sequence ID" value="AKN40891.1"/>
    <property type="molecule type" value="Genomic_DNA"/>
</dbReference>
<dbReference type="GO" id="GO:0030255">
    <property type="term" value="P:protein secretion by the type IV secretion system"/>
    <property type="evidence" value="ECO:0007669"/>
    <property type="project" value="InterPro"/>
</dbReference>
<dbReference type="InterPro" id="IPR007688">
    <property type="entry name" value="Conjugal_tfr_TrbL/VirB6"/>
</dbReference>
<proteinExistence type="predicted"/>
<evidence type="ECO:0000256" key="1">
    <source>
        <dbReference type="ARBA" id="ARBA00004141"/>
    </source>
</evidence>
<accession>A0A0H4A4S8</accession>
<dbReference type="GO" id="GO:0016020">
    <property type="term" value="C:membrane"/>
    <property type="evidence" value="ECO:0007669"/>
    <property type="project" value="UniProtKB-SubCell"/>
</dbReference>
<keyword evidence="3 5" id="KW-1133">Transmembrane helix</keyword>
<feature type="transmembrane region" description="Helical" evidence="5">
    <location>
        <begin position="229"/>
        <end position="248"/>
    </location>
</feature>
<comment type="subcellular location">
    <subcellularLocation>
        <location evidence="1">Membrane</location>
        <topology evidence="1">Multi-pass membrane protein</topology>
    </subcellularLocation>
</comment>